<evidence type="ECO:0000313" key="3">
    <source>
        <dbReference type="EMBL" id="MCP2728175.1"/>
    </source>
</evidence>
<dbReference type="RefSeq" id="WP_254010975.1">
    <property type="nucleotide sequence ID" value="NZ_JAMZMM010000042.1"/>
</dbReference>
<feature type="coiled-coil region" evidence="1">
    <location>
        <begin position="27"/>
        <end position="72"/>
    </location>
</feature>
<feature type="transmembrane region" description="Helical" evidence="2">
    <location>
        <begin position="113"/>
        <end position="133"/>
    </location>
</feature>
<keyword evidence="4" id="KW-1185">Reference proteome</keyword>
<reference evidence="3" key="1">
    <citation type="submission" date="2022-06" db="EMBL/GenBank/DDBJ databases">
        <title>New cyanobacteria of genus Symplocastrum in benthos of Lake Baikal.</title>
        <authorList>
            <person name="Sorokovikova E."/>
            <person name="Tikhonova I."/>
            <person name="Krasnopeev A."/>
            <person name="Evseev P."/>
            <person name="Gladkikh A."/>
            <person name="Belykh O."/>
        </authorList>
    </citation>
    <scope>NUCLEOTIDE SEQUENCE</scope>
    <source>
        <strain evidence="3">BBK-W-15</strain>
    </source>
</reference>
<dbReference type="AlphaFoldDB" id="A0AAE3KL52"/>
<organism evidence="3 4">
    <name type="scientific">Limnofasciculus baicalensis BBK-W-15</name>
    <dbReference type="NCBI Taxonomy" id="2699891"/>
    <lineage>
        <taxon>Bacteria</taxon>
        <taxon>Bacillati</taxon>
        <taxon>Cyanobacteriota</taxon>
        <taxon>Cyanophyceae</taxon>
        <taxon>Coleofasciculales</taxon>
        <taxon>Coleofasciculaceae</taxon>
        <taxon>Limnofasciculus</taxon>
        <taxon>Limnofasciculus baicalensis</taxon>
    </lineage>
</organism>
<evidence type="ECO:0000256" key="2">
    <source>
        <dbReference type="SAM" id="Phobius"/>
    </source>
</evidence>
<dbReference type="EMBL" id="JAMZMM010000042">
    <property type="protein sequence ID" value="MCP2728175.1"/>
    <property type="molecule type" value="Genomic_DNA"/>
</dbReference>
<keyword evidence="1" id="KW-0175">Coiled coil</keyword>
<sequence>MTQTPITVTYSLEEIFSRIERKIDKLDERFTQQIDKLDEKIDKLDDKFTQQIDKLDEKIDKLDQKLTQQIDKLDQKLTDKIDKLTVEVATCTTNLSNLDKRVEKLEGTQKNQIWTLITLLGGSLIAVGFRAFFMDNNP</sequence>
<name>A0AAE3KL52_9CYAN</name>
<dbReference type="Proteomes" id="UP001204953">
    <property type="component" value="Unassembled WGS sequence"/>
</dbReference>
<protein>
    <submittedName>
        <fullName evidence="3">Uncharacterized protein</fullName>
    </submittedName>
</protein>
<keyword evidence="2" id="KW-0472">Membrane</keyword>
<accession>A0AAE3KL52</accession>
<evidence type="ECO:0000313" key="4">
    <source>
        <dbReference type="Proteomes" id="UP001204953"/>
    </source>
</evidence>
<keyword evidence="2" id="KW-1133">Transmembrane helix</keyword>
<evidence type="ECO:0000256" key="1">
    <source>
        <dbReference type="SAM" id="Coils"/>
    </source>
</evidence>
<gene>
    <name evidence="3" type="ORF">NJ959_06760</name>
</gene>
<proteinExistence type="predicted"/>
<dbReference type="Gene3D" id="1.20.120.20">
    <property type="entry name" value="Apolipoprotein"/>
    <property type="match status" value="1"/>
</dbReference>
<dbReference type="SUPFAM" id="SSF58113">
    <property type="entry name" value="Apolipoprotein A-I"/>
    <property type="match status" value="1"/>
</dbReference>
<comment type="caution">
    <text evidence="3">The sequence shown here is derived from an EMBL/GenBank/DDBJ whole genome shotgun (WGS) entry which is preliminary data.</text>
</comment>
<keyword evidence="2" id="KW-0812">Transmembrane</keyword>